<gene>
    <name evidence="2" type="ordered locus">SNE_A15300</name>
</gene>
<dbReference type="Proteomes" id="UP000000496">
    <property type="component" value="Chromosome gsn.131"/>
</dbReference>
<accession>F8L992</accession>
<dbReference type="RefSeq" id="WP_013943873.1">
    <property type="nucleotide sequence ID" value="NC_015713.1"/>
</dbReference>
<reference evidence="2 3" key="2">
    <citation type="journal article" date="2011" name="Mol. Biol. Evol.">
        <title>Unity in variety--the pan-genome of the Chlamydiae.</title>
        <authorList>
            <person name="Collingro A."/>
            <person name="Tischler P."/>
            <person name="Weinmaier T."/>
            <person name="Penz T."/>
            <person name="Heinz E."/>
            <person name="Brunham R.C."/>
            <person name="Read T.D."/>
            <person name="Bavoil P.M."/>
            <person name="Sachse K."/>
            <person name="Kahane S."/>
            <person name="Friedman M.G."/>
            <person name="Rattei T."/>
            <person name="Myers G.S."/>
            <person name="Horn M."/>
        </authorList>
    </citation>
    <scope>NUCLEOTIDE SEQUENCE [LARGE SCALE GENOMIC DNA]</scope>
    <source>
        <strain evidence="3">ATCC VR-1471 / Z</strain>
    </source>
</reference>
<dbReference type="STRING" id="331113.SNE_A15300"/>
<dbReference type="HOGENOM" id="CLU_605329_0_0_0"/>
<reference key="1">
    <citation type="journal article" date="2011" name="Mol. Biol. Evol.">
        <title>Unity in variety -- the pan-genome of the Chlamydiae.</title>
        <authorList>
            <person name="Collingro A."/>
            <person name="Tischler P."/>
            <person name="Weinmaier T."/>
            <person name="Penz T."/>
            <person name="Heinz E."/>
            <person name="Brunham R.C."/>
            <person name="Read T.D."/>
            <person name="Bavoil P.M."/>
            <person name="Sachse K."/>
            <person name="Kahane S."/>
            <person name="Friedman M.G."/>
            <person name="Rattei T."/>
            <person name="Myers G.S.A."/>
            <person name="Horn M."/>
        </authorList>
    </citation>
    <scope>NUCLEOTIDE SEQUENCE</scope>
    <source>
        <strain>Z</strain>
    </source>
</reference>
<keyword evidence="1" id="KW-0472">Membrane</keyword>
<organism evidence="2 3">
    <name type="scientific">Simkania negevensis (strain ATCC VR-1471 / DSM 27360 / Z)</name>
    <dbReference type="NCBI Taxonomy" id="331113"/>
    <lineage>
        <taxon>Bacteria</taxon>
        <taxon>Pseudomonadati</taxon>
        <taxon>Chlamydiota</taxon>
        <taxon>Chlamydiia</taxon>
        <taxon>Parachlamydiales</taxon>
        <taxon>Simkaniaceae</taxon>
        <taxon>Simkania</taxon>
    </lineage>
</organism>
<dbReference type="AlphaFoldDB" id="F8L992"/>
<dbReference type="KEGG" id="sng:SNE_A15300"/>
<keyword evidence="1" id="KW-0812">Transmembrane</keyword>
<proteinExistence type="predicted"/>
<feature type="transmembrane region" description="Helical" evidence="1">
    <location>
        <begin position="140"/>
        <end position="161"/>
    </location>
</feature>
<dbReference type="EMBL" id="FR872582">
    <property type="protein sequence ID" value="CCB89407.1"/>
    <property type="molecule type" value="Genomic_DNA"/>
</dbReference>
<keyword evidence="1" id="KW-1133">Transmembrane helix</keyword>
<feature type="transmembrane region" description="Helical" evidence="1">
    <location>
        <begin position="113"/>
        <end position="134"/>
    </location>
</feature>
<keyword evidence="3" id="KW-1185">Reference proteome</keyword>
<evidence type="ECO:0000313" key="2">
    <source>
        <dbReference type="EMBL" id="CCB89407.1"/>
    </source>
</evidence>
<protein>
    <submittedName>
        <fullName evidence="2">Uncharacterized protein</fullName>
    </submittedName>
</protein>
<evidence type="ECO:0000313" key="3">
    <source>
        <dbReference type="Proteomes" id="UP000000496"/>
    </source>
</evidence>
<name>F8L992_SIMNZ</name>
<sequence>MAHHWDQVRSHVGGIAGLLALHRQIKQAGQDQGSALKTLDPFQSTINDKVKKKVEELFEENLKPQPWYQTAKKQLTNTLCPTSQIVINRAAFVENKASQAEHVIHELTSLPRAIRYIGIGTIVLAGGFALSFVTLNPVKLFLIGGVFFSIIGNHSAMTTLLQDFQRIAKLGQNLLRQPLGARNAIKRWGKNLVDAAYQEPTSIKDPHTFHLTSVTQMGIEAAFGTRDEFEQTVDEFIQDKACRPIRNFEKKQRFELISRISDAIVKKVCVIASTQFFRMMLTNLTGLGLVALLYWGTHYHLDTPLDHCEWWTPFTYTWNRVFPISYLHQFPEMCHRYLYLTYLSDITKWALRFYIWNRMIKTWEASRETAVDDLIRPVKNWSIEKWNNISKAFQNKTQAISQAVFEIFQSIEAKLSGTAQREPEITLPQRHIQLCYTVDVSELRQLALESCP</sequence>
<feature type="transmembrane region" description="Helical" evidence="1">
    <location>
        <begin position="276"/>
        <end position="295"/>
    </location>
</feature>
<evidence type="ECO:0000256" key="1">
    <source>
        <dbReference type="SAM" id="Phobius"/>
    </source>
</evidence>